<dbReference type="AlphaFoldDB" id="A0A9W7FSW1"/>
<comment type="caution">
    <text evidence="3">The sequence shown here is derived from an EMBL/GenBank/DDBJ whole genome shotgun (WGS) entry which is preliminary data.</text>
</comment>
<name>A0A9W7FSW1_9STRA</name>
<dbReference type="InterPro" id="IPR011990">
    <property type="entry name" value="TPR-like_helical_dom_sf"/>
</dbReference>
<gene>
    <name evidence="3" type="ORF">TrLO_g12355</name>
</gene>
<evidence type="ECO:0000313" key="3">
    <source>
        <dbReference type="EMBL" id="GMI18457.1"/>
    </source>
</evidence>
<sequence>MGSWKNYEKVLEYYERALKGYEKELGTTRPNTLMSVMNIAIVSMQRGDYVKAEELFRRALEGYEAQLGKNSQEIKTCATNISALFTISGNIQGSLELKKAYPTLSELEQLAKVSSPIDVNALGDINNVEIDGAVDL</sequence>
<dbReference type="Pfam" id="PF13424">
    <property type="entry name" value="TPR_12"/>
    <property type="match status" value="1"/>
</dbReference>
<dbReference type="Proteomes" id="UP001165122">
    <property type="component" value="Unassembled WGS sequence"/>
</dbReference>
<dbReference type="SUPFAM" id="SSF48452">
    <property type="entry name" value="TPR-like"/>
    <property type="match status" value="1"/>
</dbReference>
<evidence type="ECO:0000256" key="1">
    <source>
        <dbReference type="ARBA" id="ARBA00022737"/>
    </source>
</evidence>
<accession>A0A9W7FSW1</accession>
<keyword evidence="2" id="KW-0802">TPR repeat</keyword>
<dbReference type="EMBL" id="BRXW01000334">
    <property type="protein sequence ID" value="GMI18457.1"/>
    <property type="molecule type" value="Genomic_DNA"/>
</dbReference>
<reference evidence="4" key="1">
    <citation type="journal article" date="2023" name="Commun. Biol.">
        <title>Genome analysis of Parmales, the sister group of diatoms, reveals the evolutionary specialization of diatoms from phago-mixotrophs to photoautotrophs.</title>
        <authorList>
            <person name="Ban H."/>
            <person name="Sato S."/>
            <person name="Yoshikawa S."/>
            <person name="Yamada K."/>
            <person name="Nakamura Y."/>
            <person name="Ichinomiya M."/>
            <person name="Sato N."/>
            <person name="Blanc-Mathieu R."/>
            <person name="Endo H."/>
            <person name="Kuwata A."/>
            <person name="Ogata H."/>
        </authorList>
    </citation>
    <scope>NUCLEOTIDE SEQUENCE [LARGE SCALE GENOMIC DNA]</scope>
    <source>
        <strain evidence="4">NIES 3700</strain>
    </source>
</reference>
<evidence type="ECO:0000256" key="2">
    <source>
        <dbReference type="ARBA" id="ARBA00022803"/>
    </source>
</evidence>
<keyword evidence="4" id="KW-1185">Reference proteome</keyword>
<organism evidence="3 4">
    <name type="scientific">Triparma laevis f. longispina</name>
    <dbReference type="NCBI Taxonomy" id="1714387"/>
    <lineage>
        <taxon>Eukaryota</taxon>
        <taxon>Sar</taxon>
        <taxon>Stramenopiles</taxon>
        <taxon>Ochrophyta</taxon>
        <taxon>Bolidophyceae</taxon>
        <taxon>Parmales</taxon>
        <taxon>Triparmaceae</taxon>
        <taxon>Triparma</taxon>
    </lineage>
</organism>
<evidence type="ECO:0008006" key="5">
    <source>
        <dbReference type="Google" id="ProtNLM"/>
    </source>
</evidence>
<evidence type="ECO:0000313" key="4">
    <source>
        <dbReference type="Proteomes" id="UP001165122"/>
    </source>
</evidence>
<keyword evidence="1" id="KW-0677">Repeat</keyword>
<dbReference type="OrthoDB" id="10031679at2759"/>
<dbReference type="PANTHER" id="PTHR45641">
    <property type="entry name" value="TETRATRICOPEPTIDE REPEAT PROTEIN (AFU_ORTHOLOGUE AFUA_6G03870)"/>
    <property type="match status" value="1"/>
</dbReference>
<dbReference type="Gene3D" id="1.25.40.10">
    <property type="entry name" value="Tetratricopeptide repeat domain"/>
    <property type="match status" value="1"/>
</dbReference>
<proteinExistence type="predicted"/>
<protein>
    <recommendedName>
        <fullName evidence="5">Tetratricopeptide repeat protein</fullName>
    </recommendedName>
</protein>